<evidence type="ECO:0000313" key="2">
    <source>
        <dbReference type="EMBL" id="CAD7084420.1"/>
    </source>
</evidence>
<reference evidence="2 3" key="1">
    <citation type="submission" date="2020-11" db="EMBL/GenBank/DDBJ databases">
        <authorList>
            <person name="Wallbank WR R."/>
            <person name="Pardo Diaz C."/>
            <person name="Kozak K."/>
            <person name="Martin S."/>
            <person name="Jiggins C."/>
            <person name="Moest M."/>
            <person name="Warren A I."/>
            <person name="Generalovic N T."/>
            <person name="Byers J.R.P. K."/>
            <person name="Montejo-Kovacevich G."/>
            <person name="Yen C E."/>
        </authorList>
    </citation>
    <scope>NUCLEOTIDE SEQUENCE [LARGE SCALE GENOMIC DNA]</scope>
</reference>
<dbReference type="AlphaFoldDB" id="A0A7R8YW31"/>
<proteinExistence type="predicted"/>
<protein>
    <submittedName>
        <fullName evidence="2">Uncharacterized protein</fullName>
    </submittedName>
</protein>
<organism evidence="2 3">
    <name type="scientific">Hermetia illucens</name>
    <name type="common">Black soldier fly</name>
    <dbReference type="NCBI Taxonomy" id="343691"/>
    <lineage>
        <taxon>Eukaryota</taxon>
        <taxon>Metazoa</taxon>
        <taxon>Ecdysozoa</taxon>
        <taxon>Arthropoda</taxon>
        <taxon>Hexapoda</taxon>
        <taxon>Insecta</taxon>
        <taxon>Pterygota</taxon>
        <taxon>Neoptera</taxon>
        <taxon>Endopterygota</taxon>
        <taxon>Diptera</taxon>
        <taxon>Brachycera</taxon>
        <taxon>Stratiomyomorpha</taxon>
        <taxon>Stratiomyidae</taxon>
        <taxon>Hermetiinae</taxon>
        <taxon>Hermetia</taxon>
    </lineage>
</organism>
<accession>A0A7R8YW31</accession>
<sequence length="112" mass="12058">MFKLIYTCNLLILMTYLVFCDEHPQHPNNLASTFSEINSDGTFELSSAAGNTIILLAGSMIEINGTQSFEIFGYYSNGTCLIKWDANGTYISGCAPPVAPALAPRTVATILG</sequence>
<dbReference type="EMBL" id="LR899011">
    <property type="protein sequence ID" value="CAD7084420.1"/>
    <property type="molecule type" value="Genomic_DNA"/>
</dbReference>
<keyword evidence="3" id="KW-1185">Reference proteome</keyword>
<gene>
    <name evidence="2" type="ORF">HERILL_LOCUS7315</name>
</gene>
<keyword evidence="1" id="KW-0732">Signal</keyword>
<name>A0A7R8YW31_HERIL</name>
<dbReference type="Proteomes" id="UP000594454">
    <property type="component" value="Chromosome 3"/>
</dbReference>
<evidence type="ECO:0000256" key="1">
    <source>
        <dbReference type="SAM" id="SignalP"/>
    </source>
</evidence>
<dbReference type="InParanoid" id="A0A7R8YW31"/>
<evidence type="ECO:0000313" key="3">
    <source>
        <dbReference type="Proteomes" id="UP000594454"/>
    </source>
</evidence>
<feature type="signal peptide" evidence="1">
    <location>
        <begin position="1"/>
        <end position="20"/>
    </location>
</feature>
<feature type="chain" id="PRO_5031209751" evidence="1">
    <location>
        <begin position="21"/>
        <end position="112"/>
    </location>
</feature>